<dbReference type="PANTHER" id="PTHR44942:SF4">
    <property type="entry name" value="METHYLTRANSFERASE TYPE 11 DOMAIN-CONTAINING PROTEIN"/>
    <property type="match status" value="1"/>
</dbReference>
<dbReference type="OrthoDB" id="9797252at2"/>
<dbReference type="SUPFAM" id="SSF53335">
    <property type="entry name" value="S-adenosyl-L-methionine-dependent methyltransferases"/>
    <property type="match status" value="1"/>
</dbReference>
<comment type="similarity">
    <text evidence="1">Belongs to the methyltransferase superfamily.</text>
</comment>
<evidence type="ECO:0000313" key="5">
    <source>
        <dbReference type="EMBL" id="RQH32882.1"/>
    </source>
</evidence>
<evidence type="ECO:0000256" key="1">
    <source>
        <dbReference type="ARBA" id="ARBA00008361"/>
    </source>
</evidence>
<gene>
    <name evidence="5" type="ORF">D5R40_21840</name>
</gene>
<dbReference type="AlphaFoldDB" id="A0A3N6PNP0"/>
<dbReference type="RefSeq" id="WP_124145244.1">
    <property type="nucleotide sequence ID" value="NZ_CAWOKI010000073.1"/>
</dbReference>
<organism evidence="5 6">
    <name type="scientific">Okeania hirsuta</name>
    <dbReference type="NCBI Taxonomy" id="1458930"/>
    <lineage>
        <taxon>Bacteria</taxon>
        <taxon>Bacillati</taxon>
        <taxon>Cyanobacteriota</taxon>
        <taxon>Cyanophyceae</taxon>
        <taxon>Oscillatoriophycideae</taxon>
        <taxon>Oscillatoriales</taxon>
        <taxon>Microcoleaceae</taxon>
        <taxon>Okeania</taxon>
    </lineage>
</organism>
<dbReference type="InterPro" id="IPR029063">
    <property type="entry name" value="SAM-dependent_MTases_sf"/>
</dbReference>
<dbReference type="PANTHER" id="PTHR44942">
    <property type="entry name" value="METHYLTRANSF_11 DOMAIN-CONTAINING PROTEIN"/>
    <property type="match status" value="1"/>
</dbReference>
<keyword evidence="6" id="KW-1185">Reference proteome</keyword>
<accession>A0A3N6PNP0</accession>
<dbReference type="EMBL" id="RCBY01000148">
    <property type="protein sequence ID" value="RQH32882.1"/>
    <property type="molecule type" value="Genomic_DNA"/>
</dbReference>
<dbReference type="Gene3D" id="3.40.50.150">
    <property type="entry name" value="Vaccinia Virus protein VP39"/>
    <property type="match status" value="1"/>
</dbReference>
<reference evidence="5 6" key="1">
    <citation type="journal article" date="2018" name="ACS Chem. Biol.">
        <title>Ketoreductase domain dysfunction expands chemodiversity: malyngamide biosynthesis in the cyanobacterium Okeania hirsuta.</title>
        <authorList>
            <person name="Moss N.A."/>
            <person name="Leao T."/>
            <person name="Rankin M."/>
            <person name="McCullough T.M."/>
            <person name="Qu P."/>
            <person name="Korobeynikov A."/>
            <person name="Smith J.L."/>
            <person name="Gerwick L."/>
            <person name="Gerwick W.H."/>
        </authorList>
    </citation>
    <scope>NUCLEOTIDE SEQUENCE [LARGE SCALE GENOMIC DNA]</scope>
    <source>
        <strain evidence="5 6">PAB10Feb10-1</strain>
    </source>
</reference>
<dbReference type="Proteomes" id="UP000269154">
    <property type="component" value="Unassembled WGS sequence"/>
</dbReference>
<keyword evidence="2 5" id="KW-0489">Methyltransferase</keyword>
<evidence type="ECO:0000256" key="3">
    <source>
        <dbReference type="ARBA" id="ARBA00022679"/>
    </source>
</evidence>
<dbReference type="GO" id="GO:0032259">
    <property type="term" value="P:methylation"/>
    <property type="evidence" value="ECO:0007669"/>
    <property type="project" value="UniProtKB-KW"/>
</dbReference>
<dbReference type="CDD" id="cd02440">
    <property type="entry name" value="AdoMet_MTases"/>
    <property type="match status" value="1"/>
</dbReference>
<comment type="caution">
    <text evidence="5">The sequence shown here is derived from an EMBL/GenBank/DDBJ whole genome shotgun (WGS) entry which is preliminary data.</text>
</comment>
<dbReference type="InterPro" id="IPR051052">
    <property type="entry name" value="Diverse_substrate_MTase"/>
</dbReference>
<feature type="domain" description="Methyltransferase type 11" evidence="4">
    <location>
        <begin position="43"/>
        <end position="130"/>
    </location>
</feature>
<proteinExistence type="inferred from homology"/>
<evidence type="ECO:0000259" key="4">
    <source>
        <dbReference type="Pfam" id="PF08241"/>
    </source>
</evidence>
<keyword evidence="3 5" id="KW-0808">Transferase</keyword>
<dbReference type="InterPro" id="IPR013216">
    <property type="entry name" value="Methyltransf_11"/>
</dbReference>
<evidence type="ECO:0000256" key="2">
    <source>
        <dbReference type="ARBA" id="ARBA00022603"/>
    </source>
</evidence>
<protein>
    <submittedName>
        <fullName evidence="5">Class I SAM-dependent methyltransferase</fullName>
    </submittedName>
</protein>
<name>A0A3N6PNP0_9CYAN</name>
<evidence type="ECO:0000313" key="6">
    <source>
        <dbReference type="Proteomes" id="UP000269154"/>
    </source>
</evidence>
<dbReference type="Pfam" id="PF08241">
    <property type="entry name" value="Methyltransf_11"/>
    <property type="match status" value="1"/>
</dbReference>
<sequence>MNPLNRFSDRAEDYAQYRPNYPKEAITLMISGFENPSELLAADIGAGTGIGSRMLAEQGINVIAIEPNLKMKNAAQSHPLIEFREATAEATNLPNESVDLVTCFQAFHWFNLEPTLQEFHRILKPSGKLALLWNNWNREDGFTKENSNLMKQISKHHPNTKKKRRFSIASIEKSSYFVNFQHSTFTHRQELDLPGLIGRIMSSSSVPNQGYEREQITANLKALYERWVDKKGLVYLLYRTELYVAEPRLIITPNQF</sequence>
<dbReference type="GO" id="GO:0008757">
    <property type="term" value="F:S-adenosylmethionine-dependent methyltransferase activity"/>
    <property type="evidence" value="ECO:0007669"/>
    <property type="project" value="InterPro"/>
</dbReference>